<sequence>MNISIKKPDTLGALASSICLIHCIATPFLFMAQTTVAACCASKAVPTWWHAIDFIFIVISFFAVYRSTQTSTNNSIKIGLWVSWSLLFILIINEKIEWLAIPEMVMYIVAISLVILHVYNLNYCQCKTDKCCTKNE</sequence>
<dbReference type="Pfam" id="PF03203">
    <property type="entry name" value="MerC"/>
    <property type="match status" value="1"/>
</dbReference>
<keyword evidence="3" id="KW-1185">Reference proteome</keyword>
<feature type="transmembrane region" description="Helical" evidence="1">
    <location>
        <begin position="104"/>
        <end position="121"/>
    </location>
</feature>
<organism evidence="2 3">
    <name type="scientific">Neotamlana sargassicola</name>
    <dbReference type="NCBI Taxonomy" id="2883125"/>
    <lineage>
        <taxon>Bacteria</taxon>
        <taxon>Pseudomonadati</taxon>
        <taxon>Bacteroidota</taxon>
        <taxon>Flavobacteriia</taxon>
        <taxon>Flavobacteriales</taxon>
        <taxon>Flavobacteriaceae</taxon>
        <taxon>Neotamlana</taxon>
    </lineage>
</organism>
<evidence type="ECO:0000313" key="2">
    <source>
        <dbReference type="EMBL" id="MCB4809119.1"/>
    </source>
</evidence>
<feature type="transmembrane region" description="Helical" evidence="1">
    <location>
        <begin position="76"/>
        <end position="92"/>
    </location>
</feature>
<reference evidence="2" key="1">
    <citation type="submission" date="2021-10" db="EMBL/GenBank/DDBJ databases">
        <title>Tamlana sargassums sp. nov., and Tamlana laminarinivorans sp. nov., two new bacteria isolated from the brown alga.</title>
        <authorList>
            <person name="Li J."/>
        </authorList>
    </citation>
    <scope>NUCLEOTIDE SEQUENCE</scope>
    <source>
        <strain evidence="2">62-3</strain>
    </source>
</reference>
<accession>A0A9X1L826</accession>
<dbReference type="InterPro" id="IPR004891">
    <property type="entry name" value="Mercury-R_MerC"/>
</dbReference>
<keyword evidence="1" id="KW-0472">Membrane</keyword>
<evidence type="ECO:0000256" key="1">
    <source>
        <dbReference type="SAM" id="Phobius"/>
    </source>
</evidence>
<dbReference type="EMBL" id="JAJAPX010000005">
    <property type="protein sequence ID" value="MCB4809119.1"/>
    <property type="molecule type" value="Genomic_DNA"/>
</dbReference>
<dbReference type="GO" id="GO:0016020">
    <property type="term" value="C:membrane"/>
    <property type="evidence" value="ECO:0007669"/>
    <property type="project" value="InterPro"/>
</dbReference>
<keyword evidence="1" id="KW-0812">Transmembrane</keyword>
<protein>
    <submittedName>
        <fullName evidence="2">MerC domain-containing protein</fullName>
    </submittedName>
</protein>
<dbReference type="AlphaFoldDB" id="A0A9X1L826"/>
<keyword evidence="1" id="KW-1133">Transmembrane helix</keyword>
<name>A0A9X1L826_9FLAO</name>
<dbReference type="GO" id="GO:0015097">
    <property type="term" value="F:mercury ion transmembrane transporter activity"/>
    <property type="evidence" value="ECO:0007669"/>
    <property type="project" value="InterPro"/>
</dbReference>
<dbReference type="RefSeq" id="WP_226696499.1">
    <property type="nucleotide sequence ID" value="NZ_JAJAPX010000005.1"/>
</dbReference>
<gene>
    <name evidence="2" type="ORF">LG651_12745</name>
</gene>
<evidence type="ECO:0000313" key="3">
    <source>
        <dbReference type="Proteomes" id="UP001139286"/>
    </source>
</evidence>
<proteinExistence type="predicted"/>
<dbReference type="Proteomes" id="UP001139286">
    <property type="component" value="Unassembled WGS sequence"/>
</dbReference>
<feature type="transmembrane region" description="Helical" evidence="1">
    <location>
        <begin position="47"/>
        <end position="64"/>
    </location>
</feature>
<comment type="caution">
    <text evidence="2">The sequence shown here is derived from an EMBL/GenBank/DDBJ whole genome shotgun (WGS) entry which is preliminary data.</text>
</comment>